<name>A0A072NPT0_SCHAZ</name>
<dbReference type="RefSeq" id="WP_035193282.1">
    <property type="nucleotide sequence ID" value="NZ_JJRY01000002.1"/>
</dbReference>
<sequence length="69" mass="7976">MLVLGINRILKWVQITTGWGKYTCPTKEINGELFFKFKSEWHKVMDFASELTTELVSEGGKIISQKLKK</sequence>
<proteinExistence type="predicted"/>
<dbReference type="EMBL" id="JJRY01000002">
    <property type="protein sequence ID" value="KEF39654.1"/>
    <property type="molecule type" value="Genomic_DNA"/>
</dbReference>
<accession>A0A072NPT0</accession>
<reference evidence="1 2" key="1">
    <citation type="submission" date="2014-04" db="EMBL/GenBank/DDBJ databases">
        <title>Draft genome sequence of Bacillus azotoformans MEV2011, a (co-) denitrifying strain unable to grow in the presence of oxygen.</title>
        <authorList>
            <person name="Nielsen M."/>
            <person name="Schreiber L."/>
            <person name="Finster K."/>
            <person name="Schramm A."/>
        </authorList>
    </citation>
    <scope>NUCLEOTIDE SEQUENCE [LARGE SCALE GENOMIC DNA]</scope>
    <source>
        <strain evidence="1 2">MEV2011</strain>
    </source>
</reference>
<protein>
    <submittedName>
        <fullName evidence="1">Uncharacterized protein</fullName>
    </submittedName>
</protein>
<comment type="caution">
    <text evidence="1">The sequence shown here is derived from an EMBL/GenBank/DDBJ whole genome shotgun (WGS) entry which is preliminary data.</text>
</comment>
<dbReference type="AlphaFoldDB" id="A0A072NPT0"/>
<evidence type="ECO:0000313" key="1">
    <source>
        <dbReference type="EMBL" id="KEF39654.1"/>
    </source>
</evidence>
<dbReference type="OrthoDB" id="9902777at2"/>
<dbReference type="PATRIC" id="fig|1348973.3.peg.643"/>
<evidence type="ECO:0000313" key="2">
    <source>
        <dbReference type="Proteomes" id="UP000027936"/>
    </source>
</evidence>
<dbReference type="Proteomes" id="UP000027936">
    <property type="component" value="Unassembled WGS sequence"/>
</dbReference>
<organism evidence="1 2">
    <name type="scientific">Schinkia azotoformans MEV2011</name>
    <dbReference type="NCBI Taxonomy" id="1348973"/>
    <lineage>
        <taxon>Bacteria</taxon>
        <taxon>Bacillati</taxon>
        <taxon>Bacillota</taxon>
        <taxon>Bacilli</taxon>
        <taxon>Bacillales</taxon>
        <taxon>Bacillaceae</taxon>
        <taxon>Calidifontibacillus/Schinkia group</taxon>
        <taxon>Schinkia</taxon>
    </lineage>
</organism>
<gene>
    <name evidence="1" type="ORF">M670_00675</name>
</gene>